<evidence type="ECO:0000313" key="2">
    <source>
        <dbReference type="Proteomes" id="UP000321532"/>
    </source>
</evidence>
<name>A0A512ASY0_9BACT</name>
<protein>
    <recommendedName>
        <fullName evidence="3">DUF4286 domain-containing protein</fullName>
    </recommendedName>
</protein>
<dbReference type="Proteomes" id="UP000321532">
    <property type="component" value="Unassembled WGS sequence"/>
</dbReference>
<sequence length="102" mass="11918">MLLYNITVSIDNAVAADWLTWMKQTHIPEVMATTYFVKYQIARMLTEEADTGGVTYAVQYFCRNMEDFEEYQQDYAPALQAKHANRYPNKFVTFESLLEVVD</sequence>
<keyword evidence="2" id="KW-1185">Reference proteome</keyword>
<proteinExistence type="predicted"/>
<dbReference type="RefSeq" id="WP_146894841.1">
    <property type="nucleotide sequence ID" value="NZ_BJYS01000002.1"/>
</dbReference>
<reference evidence="1 2" key="1">
    <citation type="submission" date="2019-07" db="EMBL/GenBank/DDBJ databases">
        <title>Whole genome shotgun sequence of Adhaeribacter aerolatus NBRC 106133.</title>
        <authorList>
            <person name="Hosoyama A."/>
            <person name="Uohara A."/>
            <person name="Ohji S."/>
            <person name="Ichikawa N."/>
        </authorList>
    </citation>
    <scope>NUCLEOTIDE SEQUENCE [LARGE SCALE GENOMIC DNA]</scope>
    <source>
        <strain evidence="1 2">NBRC 106133</strain>
    </source>
</reference>
<gene>
    <name evidence="1" type="ORF">AAE02nite_04620</name>
</gene>
<accession>A0A512ASY0</accession>
<dbReference type="InterPro" id="IPR025563">
    <property type="entry name" value="DUF4286"/>
</dbReference>
<dbReference type="OrthoDB" id="1121837at2"/>
<dbReference type="InterPro" id="IPR011008">
    <property type="entry name" value="Dimeric_a/b-barrel"/>
</dbReference>
<organism evidence="1 2">
    <name type="scientific">Adhaeribacter aerolatus</name>
    <dbReference type="NCBI Taxonomy" id="670289"/>
    <lineage>
        <taxon>Bacteria</taxon>
        <taxon>Pseudomonadati</taxon>
        <taxon>Bacteroidota</taxon>
        <taxon>Cytophagia</taxon>
        <taxon>Cytophagales</taxon>
        <taxon>Hymenobacteraceae</taxon>
        <taxon>Adhaeribacter</taxon>
    </lineage>
</organism>
<dbReference type="AlphaFoldDB" id="A0A512ASY0"/>
<dbReference type="Pfam" id="PF14114">
    <property type="entry name" value="DUF4286"/>
    <property type="match status" value="1"/>
</dbReference>
<dbReference type="SUPFAM" id="SSF54909">
    <property type="entry name" value="Dimeric alpha+beta barrel"/>
    <property type="match status" value="1"/>
</dbReference>
<evidence type="ECO:0000313" key="1">
    <source>
        <dbReference type="EMBL" id="GEO02798.1"/>
    </source>
</evidence>
<evidence type="ECO:0008006" key="3">
    <source>
        <dbReference type="Google" id="ProtNLM"/>
    </source>
</evidence>
<comment type="caution">
    <text evidence="1">The sequence shown here is derived from an EMBL/GenBank/DDBJ whole genome shotgun (WGS) entry which is preliminary data.</text>
</comment>
<dbReference type="EMBL" id="BJYS01000002">
    <property type="protein sequence ID" value="GEO02798.1"/>
    <property type="molecule type" value="Genomic_DNA"/>
</dbReference>